<gene>
    <name evidence="2" type="ORF">CFIMG_001646RA</name>
</gene>
<dbReference type="EMBL" id="APWK03000004">
    <property type="protein sequence ID" value="PHH56017.1"/>
    <property type="molecule type" value="Genomic_DNA"/>
</dbReference>
<feature type="compositionally biased region" description="Basic and acidic residues" evidence="1">
    <location>
        <begin position="1"/>
        <end position="12"/>
    </location>
</feature>
<organism evidence="2 3">
    <name type="scientific">Ceratocystis fimbriata CBS 114723</name>
    <dbReference type="NCBI Taxonomy" id="1035309"/>
    <lineage>
        <taxon>Eukaryota</taxon>
        <taxon>Fungi</taxon>
        <taxon>Dikarya</taxon>
        <taxon>Ascomycota</taxon>
        <taxon>Pezizomycotina</taxon>
        <taxon>Sordariomycetes</taxon>
        <taxon>Hypocreomycetidae</taxon>
        <taxon>Microascales</taxon>
        <taxon>Ceratocystidaceae</taxon>
        <taxon>Ceratocystis</taxon>
    </lineage>
</organism>
<comment type="caution">
    <text evidence="2">The sequence shown here is derived from an EMBL/GenBank/DDBJ whole genome shotgun (WGS) entry which is preliminary data.</text>
</comment>
<accession>A0A2C5XIP6</accession>
<reference evidence="2 3" key="1">
    <citation type="journal article" date="2013" name="Fungal Biol.">
        <title>Analysis of microsatellite markers in the genome of the plant pathogen Ceratocystis fimbriata.</title>
        <authorList>
            <person name="Simpson M.C."/>
            <person name="Wilken P.M."/>
            <person name="Coetzee M.P."/>
            <person name="Wingfield M.J."/>
            <person name="Wingfield B.D."/>
        </authorList>
    </citation>
    <scope>NUCLEOTIDE SEQUENCE [LARGE SCALE GENOMIC DNA]</scope>
    <source>
        <strain evidence="2 3">CBS 114723</strain>
    </source>
</reference>
<evidence type="ECO:0000313" key="2">
    <source>
        <dbReference type="EMBL" id="PHH56017.1"/>
    </source>
</evidence>
<keyword evidence="3" id="KW-1185">Reference proteome</keyword>
<proteinExistence type="predicted"/>
<reference evidence="2 3" key="2">
    <citation type="journal article" date="2013" name="IMA Fungus">
        <title>IMA Genome-F 1: Ceratocystis fimbriata: Draft nuclear genome sequence for the plant pathogen, Ceratocystis fimbriata.</title>
        <authorList>
            <person name="Wilken P.M."/>
            <person name="Steenkamp E.T."/>
            <person name="Wingfield M.J."/>
            <person name="de Beer Z.W."/>
            <person name="Wingfield B.D."/>
        </authorList>
    </citation>
    <scope>NUCLEOTIDE SEQUENCE [LARGE SCALE GENOMIC DNA]</scope>
    <source>
        <strain evidence="2 3">CBS 114723</strain>
    </source>
</reference>
<feature type="region of interest" description="Disordered" evidence="1">
    <location>
        <begin position="1"/>
        <end position="46"/>
    </location>
</feature>
<protein>
    <submittedName>
        <fullName evidence="2">Uncharacterized protein</fullName>
    </submittedName>
</protein>
<dbReference type="Proteomes" id="UP000222788">
    <property type="component" value="Unassembled WGS sequence"/>
</dbReference>
<evidence type="ECO:0000256" key="1">
    <source>
        <dbReference type="SAM" id="MobiDB-lite"/>
    </source>
</evidence>
<evidence type="ECO:0000313" key="3">
    <source>
        <dbReference type="Proteomes" id="UP000222788"/>
    </source>
</evidence>
<name>A0A2C5XIP6_9PEZI</name>
<dbReference type="AlphaFoldDB" id="A0A2C5XIP6"/>
<sequence length="59" mass="6259">MSRGESRERDTDSWGETNDVSQELAEEAQKTVKAGASSSSLPLDAHAEMDAMGFLALGS</sequence>